<dbReference type="Proteomes" id="UP001147700">
    <property type="component" value="Unassembled WGS sequence"/>
</dbReference>
<organism evidence="1 2">
    <name type="scientific">Solirubrobacter deserti</name>
    <dbReference type="NCBI Taxonomy" id="2282478"/>
    <lineage>
        <taxon>Bacteria</taxon>
        <taxon>Bacillati</taxon>
        <taxon>Actinomycetota</taxon>
        <taxon>Thermoleophilia</taxon>
        <taxon>Solirubrobacterales</taxon>
        <taxon>Solirubrobacteraceae</taxon>
        <taxon>Solirubrobacter</taxon>
    </lineage>
</organism>
<dbReference type="RefSeq" id="WP_202957303.1">
    <property type="nucleotide sequence ID" value="NZ_JAPCID010000010.1"/>
</dbReference>
<evidence type="ECO:0000313" key="1">
    <source>
        <dbReference type="EMBL" id="MDA0137579.1"/>
    </source>
</evidence>
<accession>A0ABT4RGC8</accession>
<dbReference type="EMBL" id="JAPCID010000010">
    <property type="protein sequence ID" value="MDA0137579.1"/>
    <property type="molecule type" value="Genomic_DNA"/>
</dbReference>
<reference evidence="1" key="1">
    <citation type="submission" date="2022-10" db="EMBL/GenBank/DDBJ databases">
        <title>The WGS of Solirubrobacter sp. CPCC 204708.</title>
        <authorList>
            <person name="Jiang Z."/>
        </authorList>
    </citation>
    <scope>NUCLEOTIDE SEQUENCE</scope>
    <source>
        <strain evidence="1">CPCC 204708</strain>
    </source>
</reference>
<dbReference type="Gene3D" id="3.40.1000.10">
    <property type="entry name" value="Mog1/PsbP, alpha/beta/alpha sandwich"/>
    <property type="match status" value="1"/>
</dbReference>
<comment type="caution">
    <text evidence="1">The sequence shown here is derived from an EMBL/GenBank/DDBJ whole genome shotgun (WGS) entry which is preliminary data.</text>
</comment>
<evidence type="ECO:0000313" key="2">
    <source>
        <dbReference type="Proteomes" id="UP001147700"/>
    </source>
</evidence>
<gene>
    <name evidence="1" type="ORF">OJ962_08735</name>
</gene>
<keyword evidence="2" id="KW-1185">Reference proteome</keyword>
<proteinExistence type="predicted"/>
<protein>
    <submittedName>
        <fullName evidence="1">DUF1795 domain-containing protein</fullName>
    </submittedName>
</protein>
<name>A0ABT4RGC8_9ACTN</name>
<sequence length="148" mass="16323">MQRHEHAEFAIDLPEDVELVDQPGTFLVARDGSGASPFRANLTVVAEQLPEPITLDEYTALGVELLERRVPGFRLIDRAATTLAGHAAERTLATYLVDLERPVSVTLEQWRLLVDGAAWIVSCSCDTAEYWQAAEAWTACAESLEVAR</sequence>
<dbReference type="InterPro" id="IPR016123">
    <property type="entry name" value="Mog1/PsbP_a/b/a-sand"/>
</dbReference>
<dbReference type="SUPFAM" id="SSF55724">
    <property type="entry name" value="Mog1p/PsbP-like"/>
    <property type="match status" value="1"/>
</dbReference>